<dbReference type="Proteomes" id="UP000529843">
    <property type="component" value="Unassembled WGS sequence"/>
</dbReference>
<name>A0A7K4NNL1_9ARCH</name>
<dbReference type="PANTHER" id="PTHR43574">
    <property type="entry name" value="EPIMERASE-RELATED"/>
    <property type="match status" value="1"/>
</dbReference>
<keyword evidence="1" id="KW-0520">NAD</keyword>
<proteinExistence type="predicted"/>
<dbReference type="InterPro" id="IPR001509">
    <property type="entry name" value="Epimerase_deHydtase"/>
</dbReference>
<dbReference type="SUPFAM" id="SSF51735">
    <property type="entry name" value="NAD(P)-binding Rossmann-fold domains"/>
    <property type="match status" value="1"/>
</dbReference>
<dbReference type="PRINTS" id="PR01713">
    <property type="entry name" value="NUCEPIMERASE"/>
</dbReference>
<evidence type="ECO:0000313" key="3">
    <source>
        <dbReference type="EMBL" id="NWK02202.1"/>
    </source>
</evidence>
<comment type="caution">
    <text evidence="3">The sequence shown here is derived from an EMBL/GenBank/DDBJ whole genome shotgun (WGS) entry which is preliminary data.</text>
</comment>
<dbReference type="Gene3D" id="3.40.50.720">
    <property type="entry name" value="NAD(P)-binding Rossmann-like Domain"/>
    <property type="match status" value="1"/>
</dbReference>
<dbReference type="InterPro" id="IPR036291">
    <property type="entry name" value="NAD(P)-bd_dom_sf"/>
</dbReference>
<gene>
    <name evidence="3" type="ORF">HX804_02705</name>
</gene>
<dbReference type="EMBL" id="JACAST010000017">
    <property type="protein sequence ID" value="NWK02202.1"/>
    <property type="molecule type" value="Genomic_DNA"/>
</dbReference>
<reference evidence="3 4" key="1">
    <citation type="journal article" date="2019" name="Environ. Microbiol.">
        <title>Genomics insights into ecotype formation of ammonia-oxidizing archaea in the deep ocean.</title>
        <authorList>
            <person name="Wang Y."/>
            <person name="Huang J.M."/>
            <person name="Cui G.J."/>
            <person name="Nunoura T."/>
            <person name="Takaki Y."/>
            <person name="Li W.L."/>
            <person name="Li J."/>
            <person name="Gao Z.M."/>
            <person name="Takai K."/>
            <person name="Zhang A.Q."/>
            <person name="Stepanauskas R."/>
        </authorList>
    </citation>
    <scope>NUCLEOTIDE SEQUENCE [LARGE SCALE GENOMIC DNA]</scope>
    <source>
        <strain evidence="3 4">N8</strain>
    </source>
</reference>
<evidence type="ECO:0000256" key="1">
    <source>
        <dbReference type="ARBA" id="ARBA00023027"/>
    </source>
</evidence>
<evidence type="ECO:0000259" key="2">
    <source>
        <dbReference type="Pfam" id="PF01370"/>
    </source>
</evidence>
<dbReference type="AlphaFoldDB" id="A0A7K4NNL1"/>
<sequence length="319" mass="36108">METALITGVAGFIGSSLAEKLLKDNFKVIGIDSFTNYYSTRIKEKNIENCLKHPNFSLIHQDLDTLDLSVSIEKAEYFFHLSAQPGVRASWGKEFTTYVKNNISVTQKILESLKNSTRLKKFVFASSSSVYGNQSSIMNEDTSLTRPASPYGVTKLAAENLVNLYFKNYGVPTISLRYFTVYGPRQRPDMAFTRFFHSIIKDNKLIIFGNGEQTRDFTYVDDVVKATINAATSDHVGEILNIGGGSVFSLIQIIEFMKEITEKELEIDFKTEQKGDVKHTSADISKSEKLINYKSNTDIKYGLTQQYEYIKTNLNLYDN</sequence>
<feature type="domain" description="NAD-dependent epimerase/dehydratase" evidence="2">
    <location>
        <begin position="4"/>
        <end position="243"/>
    </location>
</feature>
<accession>A0A7K4NNL1</accession>
<evidence type="ECO:0000313" key="4">
    <source>
        <dbReference type="Proteomes" id="UP000529843"/>
    </source>
</evidence>
<protein>
    <submittedName>
        <fullName evidence="3">GDP-mannose 4,6-dehydratase</fullName>
    </submittedName>
</protein>
<dbReference type="Pfam" id="PF01370">
    <property type="entry name" value="Epimerase"/>
    <property type="match status" value="1"/>
</dbReference>
<organism evidence="3 4">
    <name type="scientific">Marine Group I thaumarchaeote</name>
    <dbReference type="NCBI Taxonomy" id="2511932"/>
    <lineage>
        <taxon>Archaea</taxon>
        <taxon>Nitrososphaerota</taxon>
        <taxon>Marine Group I</taxon>
    </lineage>
</organism>